<dbReference type="GO" id="GO:0016758">
    <property type="term" value="F:hexosyltransferase activity"/>
    <property type="evidence" value="ECO:0007669"/>
    <property type="project" value="UniProtKB-ARBA"/>
</dbReference>
<reference evidence="2" key="1">
    <citation type="submission" date="2021-07" db="EMBL/GenBank/DDBJ databases">
        <title>Aureisphaera sp. CAU 1614 isolated from sea sediment.</title>
        <authorList>
            <person name="Kim W."/>
        </authorList>
    </citation>
    <scope>NUCLEOTIDE SEQUENCE</scope>
    <source>
        <strain evidence="2">CAU 1614</strain>
    </source>
</reference>
<dbReference type="EMBL" id="JAHWDP010000002">
    <property type="protein sequence ID" value="MBW2937720.1"/>
    <property type="molecule type" value="Genomic_DNA"/>
</dbReference>
<sequence length="307" mass="35861">MPLVSVIVPNYNHECFLEQRIESILSQTFQDFELILLDDASTDGSKNILNKFANHPKVSEFVVNSENSGSPFKQWQKGINLAKAKYIWIAESDDYSDPNFLEVCINALKLGATLCYTQSQDVDENDNVISNRIEYTAEFSPNIWEQDFKMQGKEFLQNYLAVKNVIPNASAVVFKKSLVSKEIFSEEFLQMKMCGDWFFWIHLCENASIAFVLQPHNYFRMHKDVSRKHKGIGRKRQRILEEVACRNYLYSKYQLSIPIKNKAIVQSWCQLHSKWAPFKKKFYQLNLFNIHSISLLLRFITIKIKSK</sequence>
<evidence type="ECO:0000313" key="3">
    <source>
        <dbReference type="Proteomes" id="UP001138686"/>
    </source>
</evidence>
<dbReference type="PANTHER" id="PTHR22916">
    <property type="entry name" value="GLYCOSYLTRANSFERASE"/>
    <property type="match status" value="1"/>
</dbReference>
<dbReference type="AlphaFoldDB" id="A0A9X1FNA1"/>
<comment type="caution">
    <text evidence="2">The sequence shown here is derived from an EMBL/GenBank/DDBJ whole genome shotgun (WGS) entry which is preliminary data.</text>
</comment>
<evidence type="ECO:0000259" key="1">
    <source>
        <dbReference type="Pfam" id="PF00535"/>
    </source>
</evidence>
<name>A0A9X1FNA1_9FLAO</name>
<keyword evidence="3" id="KW-1185">Reference proteome</keyword>
<dbReference type="Proteomes" id="UP001138686">
    <property type="component" value="Unassembled WGS sequence"/>
</dbReference>
<feature type="domain" description="Glycosyltransferase 2-like" evidence="1">
    <location>
        <begin position="5"/>
        <end position="147"/>
    </location>
</feature>
<dbReference type="Pfam" id="PF00535">
    <property type="entry name" value="Glycos_transf_2"/>
    <property type="match status" value="1"/>
</dbReference>
<dbReference type="InterPro" id="IPR001173">
    <property type="entry name" value="Glyco_trans_2-like"/>
</dbReference>
<evidence type="ECO:0000313" key="2">
    <source>
        <dbReference type="EMBL" id="MBW2937720.1"/>
    </source>
</evidence>
<dbReference type="RefSeq" id="WP_219052134.1">
    <property type="nucleotide sequence ID" value="NZ_JAHWDP010000002.1"/>
</dbReference>
<gene>
    <name evidence="2" type="ORF">KXJ69_06350</name>
</gene>
<organism evidence="2 3">
    <name type="scientific">Halomarinibacterium sedimenti</name>
    <dbReference type="NCBI Taxonomy" id="2857106"/>
    <lineage>
        <taxon>Bacteria</taxon>
        <taxon>Pseudomonadati</taxon>
        <taxon>Bacteroidota</taxon>
        <taxon>Flavobacteriia</taxon>
        <taxon>Flavobacteriales</taxon>
        <taxon>Flavobacteriaceae</taxon>
        <taxon>Halomarinibacterium</taxon>
    </lineage>
</organism>
<proteinExistence type="predicted"/>
<protein>
    <submittedName>
        <fullName evidence="2">Glycosyltransferase</fullName>
    </submittedName>
</protein>
<accession>A0A9X1FNA1</accession>
<dbReference type="PANTHER" id="PTHR22916:SF3">
    <property type="entry name" value="UDP-GLCNAC:BETAGAL BETA-1,3-N-ACETYLGLUCOSAMINYLTRANSFERASE-LIKE PROTEIN 1"/>
    <property type="match status" value="1"/>
</dbReference>